<feature type="compositionally biased region" description="Basic and acidic residues" evidence="1">
    <location>
        <begin position="1"/>
        <end position="10"/>
    </location>
</feature>
<evidence type="ECO:0008006" key="5">
    <source>
        <dbReference type="Google" id="ProtNLM"/>
    </source>
</evidence>
<keyword evidence="2" id="KW-0472">Membrane</keyword>
<proteinExistence type="predicted"/>
<accession>A0ABT9TJS1</accession>
<keyword evidence="2" id="KW-0812">Transmembrane</keyword>
<gene>
    <name evidence="3" type="ORF">J2T10_001526</name>
</gene>
<feature type="region of interest" description="Disordered" evidence="1">
    <location>
        <begin position="1"/>
        <end position="55"/>
    </location>
</feature>
<sequence length="574" mass="56855">MSDEQKKNVDDAPQTAGETPVEDKPTFKGKSRRGEQSSRNEQSSRSMRGSRSSSKGMVTGVLSAVVILAAGGGAVAASSMVPGPSGGTSTDVQQADVPAGRALGVCPEPARLVNGTVVGTDADFSPVSTTATSALNAVVLSNPAGTVPGSKVTSLGGGNVAEIAKTPTSTPTPTAGPPVLAAGVASMSPVTSPTVVEAGPIGNEQASLAAHLSYSATDGDLRGLASAQCQPPSNDAWVLGANTAVGRTAVLNLSNSSETPATVSLDLYGYEGQIQAPGARGLLVAPGTTRSVNLAGLAPGQSQLGIRVRSTGGPVAGTIQQSVLRGLAPGGVEYLSPGEGPSNLQVMSGVDIQDSEGIKALAAKSGFADAVPALQIAVPGSTDAVVQVKLYGANGERKLPNGGVVTVKGGSVASLSLDGVPAGSYTIRASSDVSFVASARVTRGSKAEEATDFAWSPASARLGSQHLVAVPRDGLRSLSFGVPEGRATVSYAPVTADGKVGKAVDMDLAGGTTSVIELPAKAGDAVIAGYVVSASGDPVYGALVLGKQGRNDVSVVAIQDAAAGLEKVPVSVGY</sequence>
<keyword evidence="2" id="KW-1133">Transmembrane helix</keyword>
<keyword evidence="4" id="KW-1185">Reference proteome</keyword>
<comment type="caution">
    <text evidence="3">The sequence shown here is derived from an EMBL/GenBank/DDBJ whole genome shotgun (WGS) entry which is preliminary data.</text>
</comment>
<organism evidence="3 4">
    <name type="scientific">Paenarthrobacter nicotinovorans</name>
    <name type="common">Arthrobacter nicotinovorans</name>
    <dbReference type="NCBI Taxonomy" id="29320"/>
    <lineage>
        <taxon>Bacteria</taxon>
        <taxon>Bacillati</taxon>
        <taxon>Actinomycetota</taxon>
        <taxon>Actinomycetes</taxon>
        <taxon>Micrococcales</taxon>
        <taxon>Micrococcaceae</taxon>
        <taxon>Paenarthrobacter</taxon>
    </lineage>
</organism>
<feature type="compositionally biased region" description="Basic and acidic residues" evidence="1">
    <location>
        <begin position="21"/>
        <end position="38"/>
    </location>
</feature>
<dbReference type="Proteomes" id="UP001244563">
    <property type="component" value="Unassembled WGS sequence"/>
</dbReference>
<feature type="transmembrane region" description="Helical" evidence="2">
    <location>
        <begin position="57"/>
        <end position="81"/>
    </location>
</feature>
<evidence type="ECO:0000313" key="3">
    <source>
        <dbReference type="EMBL" id="MDQ0101884.1"/>
    </source>
</evidence>
<name>A0ABT9TJS1_PAENI</name>
<protein>
    <recommendedName>
        <fullName evidence="5">Secreted protein</fullName>
    </recommendedName>
</protein>
<evidence type="ECO:0000256" key="2">
    <source>
        <dbReference type="SAM" id="Phobius"/>
    </source>
</evidence>
<feature type="compositionally biased region" description="Low complexity" evidence="1">
    <location>
        <begin position="39"/>
        <end position="55"/>
    </location>
</feature>
<evidence type="ECO:0000256" key="1">
    <source>
        <dbReference type="SAM" id="MobiDB-lite"/>
    </source>
</evidence>
<evidence type="ECO:0000313" key="4">
    <source>
        <dbReference type="Proteomes" id="UP001244563"/>
    </source>
</evidence>
<dbReference type="EMBL" id="JAUSSW010000003">
    <property type="protein sequence ID" value="MDQ0101884.1"/>
    <property type="molecule type" value="Genomic_DNA"/>
</dbReference>
<dbReference type="Pfam" id="PF18986">
    <property type="entry name" value="DUF5719"/>
    <property type="match status" value="1"/>
</dbReference>
<reference evidence="3 4" key="1">
    <citation type="submission" date="2023-07" db="EMBL/GenBank/DDBJ databases">
        <title>Sorghum-associated microbial communities from plants grown in Nebraska, USA.</title>
        <authorList>
            <person name="Schachtman D."/>
        </authorList>
    </citation>
    <scope>NUCLEOTIDE SEQUENCE [LARGE SCALE GENOMIC DNA]</scope>
    <source>
        <strain evidence="3 4">CC523</strain>
    </source>
</reference>
<dbReference type="InterPro" id="IPR043777">
    <property type="entry name" value="DUF5719"/>
</dbReference>